<evidence type="ECO:0000313" key="4">
    <source>
        <dbReference type="Proteomes" id="UP001164746"/>
    </source>
</evidence>
<organism evidence="3 4">
    <name type="scientific">Mya arenaria</name>
    <name type="common">Soft-shell clam</name>
    <dbReference type="NCBI Taxonomy" id="6604"/>
    <lineage>
        <taxon>Eukaryota</taxon>
        <taxon>Metazoa</taxon>
        <taxon>Spiralia</taxon>
        <taxon>Lophotrochozoa</taxon>
        <taxon>Mollusca</taxon>
        <taxon>Bivalvia</taxon>
        <taxon>Autobranchia</taxon>
        <taxon>Heteroconchia</taxon>
        <taxon>Euheterodonta</taxon>
        <taxon>Imparidentia</taxon>
        <taxon>Neoheterodontei</taxon>
        <taxon>Myida</taxon>
        <taxon>Myoidea</taxon>
        <taxon>Myidae</taxon>
        <taxon>Mya</taxon>
    </lineage>
</organism>
<accession>A0ABY7FDG5</accession>
<evidence type="ECO:0000256" key="2">
    <source>
        <dbReference type="ARBA" id="ARBA00023239"/>
    </source>
</evidence>
<dbReference type="InterPro" id="IPR036568">
    <property type="entry name" value="GGCT-like_sf"/>
</dbReference>
<evidence type="ECO:0000256" key="1">
    <source>
        <dbReference type="ARBA" id="ARBA00012346"/>
    </source>
</evidence>
<dbReference type="PANTHER" id="PTHR12935">
    <property type="entry name" value="GAMMA-GLUTAMYLCYCLOTRANSFERASE"/>
    <property type="match status" value="1"/>
</dbReference>
<dbReference type="CDD" id="cd06661">
    <property type="entry name" value="GGCT_like"/>
    <property type="match status" value="1"/>
</dbReference>
<dbReference type="SUPFAM" id="SSF110857">
    <property type="entry name" value="Gamma-glutamyl cyclotransferase-like"/>
    <property type="match status" value="1"/>
</dbReference>
<keyword evidence="2" id="KW-0456">Lyase</keyword>
<evidence type="ECO:0000313" key="3">
    <source>
        <dbReference type="EMBL" id="WAR20200.1"/>
    </source>
</evidence>
<keyword evidence="4" id="KW-1185">Reference proteome</keyword>
<dbReference type="EC" id="4.3.2.9" evidence="1"/>
<dbReference type="Proteomes" id="UP001164746">
    <property type="component" value="Chromosome 11"/>
</dbReference>
<reference evidence="3" key="1">
    <citation type="submission" date="2022-11" db="EMBL/GenBank/DDBJ databases">
        <title>Centuries of genome instability and evolution in soft-shell clam transmissible cancer (bioRxiv).</title>
        <authorList>
            <person name="Hart S.F.M."/>
            <person name="Yonemitsu M.A."/>
            <person name="Giersch R.M."/>
            <person name="Beal B.F."/>
            <person name="Arriagada G."/>
            <person name="Davis B.W."/>
            <person name="Ostrander E.A."/>
            <person name="Goff S.P."/>
            <person name="Metzger M.J."/>
        </authorList>
    </citation>
    <scope>NUCLEOTIDE SEQUENCE</scope>
    <source>
        <strain evidence="3">MELC-2E11</strain>
        <tissue evidence="3">Siphon/mantle</tissue>
    </source>
</reference>
<sequence length="366" mass="41451">MAVDSIPEGTVRDGWAEDGDVVSMSPVVNRIRIVDFSPKTHCVQDGNDPVIKLAVVVIRNEQVPDTIDSLFPGTCNKLFHKESKAASVKSKVPEICGSKHFIKSSSTPPPVVTRQSTYRYYVISYDLAIPNSRGIQISGLTFSTINPTLGIYPIYKRMSTFHYFAFGSNLLKERLQLANPSALFISTAKLQDHAIAFNSIGMDTLSNRWKGGAATIVEYPEQEVWGCVQELCYHVKDVDVVTPDNAKFTCITYFLPDHYLDLHEYDHRPSPMYLDVIIRGARQHKLPNTYLQALESIEHNGHHDNELDIYVSILKLLPDENQSVQSTKEIDDNHHHCSVLDHKATISFFEEYDSHWINGYITVDWH</sequence>
<dbReference type="InterPro" id="IPR017939">
    <property type="entry name" value="G-Glutamylcylcotransferase"/>
</dbReference>
<dbReference type="Gene3D" id="3.10.490.10">
    <property type="entry name" value="Gamma-glutamyl cyclotransferase-like"/>
    <property type="match status" value="1"/>
</dbReference>
<dbReference type="PANTHER" id="PTHR12935:SF0">
    <property type="entry name" value="GAMMA-GLUTAMYLCYCLOTRANSFERASE"/>
    <property type="match status" value="1"/>
</dbReference>
<dbReference type="InterPro" id="IPR013024">
    <property type="entry name" value="GGCT-like"/>
</dbReference>
<dbReference type="Pfam" id="PF13772">
    <property type="entry name" value="AIG2_2"/>
    <property type="match status" value="1"/>
</dbReference>
<proteinExistence type="predicted"/>
<dbReference type="EMBL" id="CP111022">
    <property type="protein sequence ID" value="WAR20200.1"/>
    <property type="molecule type" value="Genomic_DNA"/>
</dbReference>
<name>A0ABY7FDG5_MYAAR</name>
<protein>
    <recommendedName>
        <fullName evidence="1">gamma-glutamylcyclotransferase</fullName>
        <ecNumber evidence="1">4.3.2.9</ecNumber>
    </recommendedName>
</protein>
<gene>
    <name evidence="3" type="ORF">MAR_002038</name>
</gene>